<dbReference type="OrthoDB" id="8549922at2"/>
<proteinExistence type="predicted"/>
<dbReference type="PANTHER" id="PTHR21015:SF28">
    <property type="entry name" value="SLL1722 PROTEIN"/>
    <property type="match status" value="1"/>
</dbReference>
<keyword evidence="3" id="KW-1185">Reference proteome</keyword>
<dbReference type="SUPFAM" id="SSF53756">
    <property type="entry name" value="UDP-Glycosyltransferase/glycogen phosphorylase"/>
    <property type="match status" value="1"/>
</dbReference>
<organism evidence="2 3">
    <name type="scientific">Ruegeria denitrificans</name>
    <dbReference type="NCBI Taxonomy" id="1715692"/>
    <lineage>
        <taxon>Bacteria</taxon>
        <taxon>Pseudomonadati</taxon>
        <taxon>Pseudomonadota</taxon>
        <taxon>Alphaproteobacteria</taxon>
        <taxon>Rhodobacterales</taxon>
        <taxon>Roseobacteraceae</taxon>
        <taxon>Ruegeria</taxon>
    </lineage>
</organism>
<dbReference type="STRING" id="1715692.RUE5091_01316"/>
<dbReference type="RefSeq" id="WP_058281045.1">
    <property type="nucleotide sequence ID" value="NZ_CYUD01000003.1"/>
</dbReference>
<evidence type="ECO:0000313" key="2">
    <source>
        <dbReference type="EMBL" id="CUJ93266.1"/>
    </source>
</evidence>
<dbReference type="Pfam" id="PF04101">
    <property type="entry name" value="Glyco_tran_28_C"/>
    <property type="match status" value="1"/>
</dbReference>
<reference evidence="3" key="1">
    <citation type="submission" date="2015-09" db="EMBL/GenBank/DDBJ databases">
        <authorList>
            <person name="Rodrigo-Torres L."/>
            <person name="Arahal D.R."/>
        </authorList>
    </citation>
    <scope>NUCLEOTIDE SEQUENCE [LARGE SCALE GENOMIC DNA]</scope>
    <source>
        <strain evidence="3">CECT 5091</strain>
    </source>
</reference>
<dbReference type="EMBL" id="CYUD01000003">
    <property type="protein sequence ID" value="CUJ93266.1"/>
    <property type="molecule type" value="Genomic_DNA"/>
</dbReference>
<sequence>MIFIEAGTRSLRSFDAQLIFAEQLAARGFNVCIDAEYLPNDAGRGRVYDAAKFLVDPGEHVVEIVFVIGADEIDDHLLASLRQKQLAVDVPVIATGRFEAQQSYIAAKSRLAYALGREATVLDLTDFQPRSMLPTAACPLVADIRTTSRSAGKKSNVAVVLGSMELEDTETLSCLSRMSNQSVYNLRLIVSGAQNEAIRTSPFHDLPTCLYTDLSSLILATSTDVLVMFGHGVAGVRMAAFAVELMAAGGIAIDCTDDEAIVSSGAPALIGPKSLLALDGYLTGKILGNIARVAEQAAKSQWLNSVDISRLETAAGLKPTKPEPVRTEQRTLFYPTNGVGLGHAQRCAIIAKALPDDITPIFAAFPSCVPLVRREGMDCIPLVQRTEISDRFNGNDVLTYRRLGATLQENDRLVFDGGYVFDSVYRLILERNLSAVWVRRGLWPDGRSRPRMLEREGVFDRVIVPSEAFEELNDTYSFGDNIHTVGPIFRKAALTEDERDGLRARLAERFGRDFDHLVVSMLGGGVASDRSAQLQAICGMLEDRADCLHLVVTWPGSTVQPATFGWKNTRVVQTFEATKLCLAADVVISAAGYNSVLEILYNKIPAILIPQSAPYLDNQERRARALADRDLCALITEKEFMKLERTVSDCLDQGELEIYRSALNKIDLPEPGAAKAAEIIAEAQYQK</sequence>
<dbReference type="GO" id="GO:0016758">
    <property type="term" value="F:hexosyltransferase activity"/>
    <property type="evidence" value="ECO:0007669"/>
    <property type="project" value="InterPro"/>
</dbReference>
<protein>
    <submittedName>
        <fullName evidence="2">Undecaprenyldiphospho-muramoylpentapeptide beta-N-acetylglucosaminyltransferase</fullName>
    </submittedName>
</protein>
<keyword evidence="2" id="KW-0328">Glycosyltransferase</keyword>
<dbReference type="Gene3D" id="3.40.50.2000">
    <property type="entry name" value="Glycogen Phosphorylase B"/>
    <property type="match status" value="1"/>
</dbReference>
<evidence type="ECO:0000259" key="1">
    <source>
        <dbReference type="Pfam" id="PF04101"/>
    </source>
</evidence>
<dbReference type="PANTHER" id="PTHR21015">
    <property type="entry name" value="UDP-N-ACETYLGLUCOSAMINE--N-ACETYLMURAMYL-(PENTAPEPTIDE) PYROPHOSPHORYL-UNDECAPRENOL N-ACETYLGLUCOSAMINE TRANSFERASE 1"/>
    <property type="match status" value="1"/>
</dbReference>
<evidence type="ECO:0000313" key="3">
    <source>
        <dbReference type="Proteomes" id="UP000051260"/>
    </source>
</evidence>
<accession>A0A0P1IPL8</accession>
<dbReference type="Proteomes" id="UP000051260">
    <property type="component" value="Unassembled WGS sequence"/>
</dbReference>
<gene>
    <name evidence="2" type="ORF">RUE5091_01316</name>
</gene>
<dbReference type="InterPro" id="IPR007235">
    <property type="entry name" value="Glyco_trans_28_C"/>
</dbReference>
<keyword evidence="2" id="KW-0808">Transferase</keyword>
<feature type="domain" description="Glycosyl transferase family 28 C-terminal" evidence="1">
    <location>
        <begin position="577"/>
        <end position="655"/>
    </location>
</feature>
<dbReference type="AlphaFoldDB" id="A0A0P1IPL8"/>
<name>A0A0P1IPL8_9RHOB</name>